<dbReference type="InterPro" id="IPR036291">
    <property type="entry name" value="NAD(P)-bd_dom_sf"/>
</dbReference>
<name>A0A2P6MY68_9EUKA</name>
<dbReference type="InterPro" id="IPR011032">
    <property type="entry name" value="GroES-like_sf"/>
</dbReference>
<dbReference type="AlphaFoldDB" id="A0A2P6MY68"/>
<dbReference type="CDD" id="cd08249">
    <property type="entry name" value="enoyl_reductase_like"/>
    <property type="match status" value="1"/>
</dbReference>
<dbReference type="PANTHER" id="PTHR45348">
    <property type="entry name" value="HYPOTHETICAL OXIDOREDUCTASE (EUROFUNG)"/>
    <property type="match status" value="1"/>
</dbReference>
<dbReference type="SUPFAM" id="SSF51735">
    <property type="entry name" value="NAD(P)-binding Rossmann-fold domains"/>
    <property type="match status" value="1"/>
</dbReference>
<proteinExistence type="predicted"/>
<dbReference type="Gene3D" id="3.90.180.10">
    <property type="entry name" value="Medium-chain alcohol dehydrogenases, catalytic domain"/>
    <property type="match status" value="1"/>
</dbReference>
<gene>
    <name evidence="2" type="ORF">PROFUN_14893</name>
</gene>
<accession>A0A2P6MY68</accession>
<keyword evidence="3" id="KW-1185">Reference proteome</keyword>
<dbReference type="Pfam" id="PF08240">
    <property type="entry name" value="ADH_N"/>
    <property type="match status" value="1"/>
</dbReference>
<dbReference type="OrthoDB" id="329835at2759"/>
<dbReference type="InParanoid" id="A0A2P6MY68"/>
<dbReference type="InterPro" id="IPR013154">
    <property type="entry name" value="ADH-like_N"/>
</dbReference>
<dbReference type="InterPro" id="IPR047122">
    <property type="entry name" value="Trans-enoyl_RdTase-like"/>
</dbReference>
<reference evidence="2 3" key="1">
    <citation type="journal article" date="2018" name="Genome Biol. Evol.">
        <title>Multiple Roots of Fruiting Body Formation in Amoebozoa.</title>
        <authorList>
            <person name="Hillmann F."/>
            <person name="Forbes G."/>
            <person name="Novohradska S."/>
            <person name="Ferling I."/>
            <person name="Riege K."/>
            <person name="Groth M."/>
            <person name="Westermann M."/>
            <person name="Marz M."/>
            <person name="Spaller T."/>
            <person name="Winckler T."/>
            <person name="Schaap P."/>
            <person name="Glockner G."/>
        </authorList>
    </citation>
    <scope>NUCLEOTIDE SEQUENCE [LARGE SCALE GENOMIC DNA]</scope>
    <source>
        <strain evidence="2 3">Jena</strain>
    </source>
</reference>
<evidence type="ECO:0000259" key="1">
    <source>
        <dbReference type="SMART" id="SM00829"/>
    </source>
</evidence>
<dbReference type="STRING" id="1890364.A0A2P6MY68"/>
<dbReference type="GO" id="GO:0016651">
    <property type="term" value="F:oxidoreductase activity, acting on NAD(P)H"/>
    <property type="evidence" value="ECO:0007669"/>
    <property type="project" value="InterPro"/>
</dbReference>
<dbReference type="PANTHER" id="PTHR45348:SF5">
    <property type="entry name" value="OXIDOREDUCTASE, PUTATIVE (AFU_ORTHOLOGUE AFUA_8G01420)-RELATED"/>
    <property type="match status" value="1"/>
</dbReference>
<dbReference type="Gene3D" id="3.40.50.720">
    <property type="entry name" value="NAD(P)-binding Rossmann-like Domain"/>
    <property type="match status" value="1"/>
</dbReference>
<comment type="caution">
    <text evidence="2">The sequence shown here is derived from an EMBL/GenBank/DDBJ whole genome shotgun (WGS) entry which is preliminary data.</text>
</comment>
<dbReference type="Pfam" id="PF00107">
    <property type="entry name" value="ADH_zinc_N"/>
    <property type="match status" value="1"/>
</dbReference>
<evidence type="ECO:0000313" key="2">
    <source>
        <dbReference type="EMBL" id="PRP76657.1"/>
    </source>
</evidence>
<dbReference type="EMBL" id="MDYQ01000309">
    <property type="protein sequence ID" value="PRP76657.1"/>
    <property type="molecule type" value="Genomic_DNA"/>
</dbReference>
<dbReference type="InterPro" id="IPR020843">
    <property type="entry name" value="ER"/>
</dbReference>
<dbReference type="SMART" id="SM00829">
    <property type="entry name" value="PKS_ER"/>
    <property type="match status" value="1"/>
</dbReference>
<dbReference type="SUPFAM" id="SSF50129">
    <property type="entry name" value="GroES-like"/>
    <property type="match status" value="1"/>
</dbReference>
<evidence type="ECO:0000313" key="3">
    <source>
        <dbReference type="Proteomes" id="UP000241769"/>
    </source>
</evidence>
<sequence>MFLAKKLAREFEEGMHLRIDIEPQYVGCTNVFGHPIAMQLLRDPSELIKKQKDQKQQMFENIPTQMKAVLSEKDKRTLTRISVPKPGPNEVLIKNVAVASNPKDWKVPLWFAQLPWPMVEGNDVAGTIASVGEGVTEYKVGDRVAAFSRMATDSKYGAYAEYTVSPVNTTFPLLERSSFEEAATFPLAYMTAALGLFVALKLPTPLEPATSERWVVINGASSSVGHFALQLAKLANLKVIAVAGASKDLASQADVTIDYRGKSSEELALAISAAAPGKINAFYDAISEPTTIQTALNVIKQNGGRITVVLPPPEDIEVPSNVTIIRTMVGSSHAAQLTGPPLKYSEGTGDDSEFAAKYYRLLSKWFSEGKVKANPVKIIAGGLAGVDEGLRLLQANKVSGSKLVYRIAETPDV</sequence>
<dbReference type="InterPro" id="IPR013149">
    <property type="entry name" value="ADH-like_C"/>
</dbReference>
<protein>
    <recommendedName>
        <fullName evidence="1">Enoyl reductase (ER) domain-containing protein</fullName>
    </recommendedName>
</protein>
<dbReference type="Proteomes" id="UP000241769">
    <property type="component" value="Unassembled WGS sequence"/>
</dbReference>
<feature type="domain" description="Enoyl reductase (ER)" evidence="1">
    <location>
        <begin position="76"/>
        <end position="404"/>
    </location>
</feature>
<organism evidence="2 3">
    <name type="scientific">Planoprotostelium fungivorum</name>
    <dbReference type="NCBI Taxonomy" id="1890364"/>
    <lineage>
        <taxon>Eukaryota</taxon>
        <taxon>Amoebozoa</taxon>
        <taxon>Evosea</taxon>
        <taxon>Variosea</taxon>
        <taxon>Cavosteliida</taxon>
        <taxon>Cavosteliaceae</taxon>
        <taxon>Planoprotostelium</taxon>
    </lineage>
</organism>